<keyword evidence="2 3" id="KW-0808">Transferase</keyword>
<feature type="domain" description="Ketosynthase family 3 (KS3)" evidence="4">
    <location>
        <begin position="1"/>
        <end position="385"/>
    </location>
</feature>
<reference evidence="5 6" key="1">
    <citation type="submission" date="2020-07" db="EMBL/GenBank/DDBJ databases">
        <authorList>
            <person name="Li M."/>
        </authorList>
    </citation>
    <scope>NUCLEOTIDE SEQUENCE [LARGE SCALE GENOMIC DNA]</scope>
    <source>
        <strain evidence="5 6">DSM 23284</strain>
    </source>
</reference>
<evidence type="ECO:0000259" key="4">
    <source>
        <dbReference type="PROSITE" id="PS52004"/>
    </source>
</evidence>
<comment type="caution">
    <text evidence="5">The sequence shown here is derived from an EMBL/GenBank/DDBJ whole genome shotgun (WGS) entry which is preliminary data.</text>
</comment>
<accession>A0A838XUI0</accession>
<dbReference type="InterPro" id="IPR000794">
    <property type="entry name" value="Beta-ketoacyl_synthase"/>
</dbReference>
<sequence>MTAIAITGSSVFSPNGSTDQGFWESLVDGADRRGPWPHRALEIYPVDNVIAIPEATWATLSDAHGTTRSKRMADFLARGALRDAGLPVDGAGRVGCALGTTTACAELMELATLGAADEGATGAHQSADLVPREGLSWQGPTLTLSTACSSGLLAPALAADMIKSGEAEAMVAGGMDVLLEYTICGFNSLRVATQETCRPFSSERKGVILSEGGACFCLEPVEAAQVRQAPIQAVILGYGISCDGGHPTAPSVAGIGRAIRQALASAQVSPVEISGVIAHGTGTPTNDKVEIEAMRDVFGDVPLPPVTSVKSAIGHAQGGAGAISLLAALLSLKHGELPGITHLGEVDPALGAVSVSARPMPLEGTCLMVNAFGFGGNNCVMIVADERFLATRRQLG</sequence>
<keyword evidence="6" id="KW-1185">Reference proteome</keyword>
<dbReference type="PANTHER" id="PTHR11712:SF347">
    <property type="entry name" value="BETA KETOACYL-ACYL CARRIER PROTEIN SYNTHASE"/>
    <property type="match status" value="1"/>
</dbReference>
<organism evidence="5 6">
    <name type="scientific">Stappia taiwanensis</name>
    <dbReference type="NCBI Taxonomy" id="992267"/>
    <lineage>
        <taxon>Bacteria</taxon>
        <taxon>Pseudomonadati</taxon>
        <taxon>Pseudomonadota</taxon>
        <taxon>Alphaproteobacteria</taxon>
        <taxon>Hyphomicrobiales</taxon>
        <taxon>Stappiaceae</taxon>
        <taxon>Stappia</taxon>
    </lineage>
</organism>
<dbReference type="AlphaFoldDB" id="A0A838XUI0"/>
<dbReference type="Pfam" id="PF02801">
    <property type="entry name" value="Ketoacyl-synt_C"/>
    <property type="match status" value="1"/>
</dbReference>
<name>A0A838XUI0_9HYPH</name>
<evidence type="ECO:0000256" key="1">
    <source>
        <dbReference type="ARBA" id="ARBA00008467"/>
    </source>
</evidence>
<evidence type="ECO:0000313" key="6">
    <source>
        <dbReference type="Proteomes" id="UP000559404"/>
    </source>
</evidence>
<dbReference type="Gene3D" id="3.40.47.10">
    <property type="match status" value="1"/>
</dbReference>
<proteinExistence type="inferred from homology"/>
<dbReference type="PROSITE" id="PS52004">
    <property type="entry name" value="KS3_2"/>
    <property type="match status" value="1"/>
</dbReference>
<dbReference type="Pfam" id="PF00109">
    <property type="entry name" value="ketoacyl-synt"/>
    <property type="match status" value="1"/>
</dbReference>
<dbReference type="GO" id="GO:0004315">
    <property type="term" value="F:3-oxoacyl-[acyl-carrier-protein] synthase activity"/>
    <property type="evidence" value="ECO:0007669"/>
    <property type="project" value="TreeGrafter"/>
</dbReference>
<evidence type="ECO:0000256" key="2">
    <source>
        <dbReference type="ARBA" id="ARBA00022679"/>
    </source>
</evidence>
<dbReference type="GO" id="GO:0006633">
    <property type="term" value="P:fatty acid biosynthetic process"/>
    <property type="evidence" value="ECO:0007669"/>
    <property type="project" value="TreeGrafter"/>
</dbReference>
<dbReference type="Proteomes" id="UP000559404">
    <property type="component" value="Unassembled WGS sequence"/>
</dbReference>
<gene>
    <name evidence="5" type="ORF">H1W37_13570</name>
</gene>
<dbReference type="InterPro" id="IPR014030">
    <property type="entry name" value="Ketoacyl_synth_N"/>
</dbReference>
<reference evidence="5 6" key="2">
    <citation type="submission" date="2020-08" db="EMBL/GenBank/DDBJ databases">
        <title>Stappia taiwanensis sp. nov., isolated from a coastal thermal spring.</title>
        <authorList>
            <person name="Kampfer P."/>
        </authorList>
    </citation>
    <scope>NUCLEOTIDE SEQUENCE [LARGE SCALE GENOMIC DNA]</scope>
    <source>
        <strain evidence="5 6">DSM 23284</strain>
    </source>
</reference>
<dbReference type="InterPro" id="IPR016039">
    <property type="entry name" value="Thiolase-like"/>
</dbReference>
<dbReference type="InterPro" id="IPR014031">
    <property type="entry name" value="Ketoacyl_synth_C"/>
</dbReference>
<dbReference type="SUPFAM" id="SSF53901">
    <property type="entry name" value="Thiolase-like"/>
    <property type="match status" value="2"/>
</dbReference>
<evidence type="ECO:0000256" key="3">
    <source>
        <dbReference type="RuleBase" id="RU003694"/>
    </source>
</evidence>
<dbReference type="PANTHER" id="PTHR11712">
    <property type="entry name" value="POLYKETIDE SYNTHASE-RELATED"/>
    <property type="match status" value="1"/>
</dbReference>
<dbReference type="SMART" id="SM00825">
    <property type="entry name" value="PKS_KS"/>
    <property type="match status" value="1"/>
</dbReference>
<protein>
    <submittedName>
        <fullName evidence="5">Beta-ketoacyl synthase</fullName>
    </submittedName>
</protein>
<comment type="similarity">
    <text evidence="1 3">Belongs to the thiolase-like superfamily. Beta-ketoacyl-ACP synthases family.</text>
</comment>
<dbReference type="RefSeq" id="WP_181760874.1">
    <property type="nucleotide sequence ID" value="NZ_BMCR01000003.1"/>
</dbReference>
<dbReference type="EMBL" id="JACEON010000012">
    <property type="protein sequence ID" value="MBA4612691.1"/>
    <property type="molecule type" value="Genomic_DNA"/>
</dbReference>
<dbReference type="InterPro" id="IPR020841">
    <property type="entry name" value="PKS_Beta-ketoAc_synthase_dom"/>
</dbReference>
<evidence type="ECO:0000313" key="5">
    <source>
        <dbReference type="EMBL" id="MBA4612691.1"/>
    </source>
</evidence>